<comment type="caution">
    <text evidence="1">The sequence shown here is derived from an EMBL/GenBank/DDBJ whole genome shotgun (WGS) entry which is preliminary data.</text>
</comment>
<dbReference type="GO" id="GO:0016538">
    <property type="term" value="F:cyclin-dependent protein serine/threonine kinase regulator activity"/>
    <property type="evidence" value="ECO:0007669"/>
    <property type="project" value="TreeGrafter"/>
</dbReference>
<proteinExistence type="predicted"/>
<gene>
    <name evidence="1" type="ORF">K493DRAFT_320142</name>
</gene>
<keyword evidence="2" id="KW-1185">Reference proteome</keyword>
<dbReference type="Pfam" id="PF08613">
    <property type="entry name" value="Cyclin"/>
    <property type="match status" value="1"/>
</dbReference>
<accession>A0A1Y1XEU4</accession>
<sequence>MKTFDLANFPTTETIRILSGFLERLIKANEQPLVNTVTTYTPFHAKCPPNIDIYLYLSRILKYCPCSNECFLALLVYFDRMTESKEEAHPGNRSFAINTYNIHRLVITGIMVASKFFSDVYYTNVRYAKVQT</sequence>
<dbReference type="PANTHER" id="PTHR15615">
    <property type="match status" value="1"/>
</dbReference>
<evidence type="ECO:0000313" key="1">
    <source>
        <dbReference type="EMBL" id="ORX84212.1"/>
    </source>
</evidence>
<dbReference type="GO" id="GO:0019901">
    <property type="term" value="F:protein kinase binding"/>
    <property type="evidence" value="ECO:0007669"/>
    <property type="project" value="InterPro"/>
</dbReference>
<dbReference type="GO" id="GO:0005634">
    <property type="term" value="C:nucleus"/>
    <property type="evidence" value="ECO:0007669"/>
    <property type="project" value="TreeGrafter"/>
</dbReference>
<dbReference type="Proteomes" id="UP000193498">
    <property type="component" value="Unassembled WGS sequence"/>
</dbReference>
<protein>
    <submittedName>
        <fullName evidence="1">Cyclin-related 2</fullName>
    </submittedName>
</protein>
<evidence type="ECO:0000313" key="2">
    <source>
        <dbReference type="Proteomes" id="UP000193498"/>
    </source>
</evidence>
<dbReference type="OrthoDB" id="1060854at2759"/>
<dbReference type="InterPro" id="IPR013922">
    <property type="entry name" value="Cyclin_PHO80-like"/>
</dbReference>
<dbReference type="CDD" id="cd20558">
    <property type="entry name" value="CYCLIN_ScPCL7-like"/>
    <property type="match status" value="1"/>
</dbReference>
<dbReference type="PANTHER" id="PTHR15615:SF94">
    <property type="entry name" value="PHO85 CYCLIN-6-RELATED"/>
    <property type="match status" value="1"/>
</dbReference>
<organism evidence="1 2">
    <name type="scientific">Basidiobolus meristosporus CBS 931.73</name>
    <dbReference type="NCBI Taxonomy" id="1314790"/>
    <lineage>
        <taxon>Eukaryota</taxon>
        <taxon>Fungi</taxon>
        <taxon>Fungi incertae sedis</taxon>
        <taxon>Zoopagomycota</taxon>
        <taxon>Entomophthoromycotina</taxon>
        <taxon>Basidiobolomycetes</taxon>
        <taxon>Basidiobolales</taxon>
        <taxon>Basidiobolaceae</taxon>
        <taxon>Basidiobolus</taxon>
    </lineage>
</organism>
<reference evidence="1 2" key="1">
    <citation type="submission" date="2016-07" db="EMBL/GenBank/DDBJ databases">
        <title>Pervasive Adenine N6-methylation of Active Genes in Fungi.</title>
        <authorList>
            <consortium name="DOE Joint Genome Institute"/>
            <person name="Mondo S.J."/>
            <person name="Dannebaum R.O."/>
            <person name="Kuo R.C."/>
            <person name="Labutti K."/>
            <person name="Haridas S."/>
            <person name="Kuo A."/>
            <person name="Salamov A."/>
            <person name="Ahrendt S.R."/>
            <person name="Lipzen A."/>
            <person name="Sullivan W."/>
            <person name="Andreopoulos W.B."/>
            <person name="Clum A."/>
            <person name="Lindquist E."/>
            <person name="Daum C."/>
            <person name="Ramamoorthy G.K."/>
            <person name="Gryganskyi A."/>
            <person name="Culley D."/>
            <person name="Magnuson J.K."/>
            <person name="James T.Y."/>
            <person name="O'Malley M.A."/>
            <person name="Stajich J.E."/>
            <person name="Spatafora J.W."/>
            <person name="Visel A."/>
            <person name="Grigoriev I.V."/>
        </authorList>
    </citation>
    <scope>NUCLEOTIDE SEQUENCE [LARGE SCALE GENOMIC DNA]</scope>
    <source>
        <strain evidence="1 2">CBS 931.73</strain>
    </source>
</reference>
<dbReference type="EMBL" id="MCFE01000616">
    <property type="protein sequence ID" value="ORX84212.1"/>
    <property type="molecule type" value="Genomic_DNA"/>
</dbReference>
<dbReference type="InParanoid" id="A0A1Y1XEU4"/>
<name>A0A1Y1XEU4_9FUNG</name>
<dbReference type="GO" id="GO:0000307">
    <property type="term" value="C:cyclin-dependent protein kinase holoenzyme complex"/>
    <property type="evidence" value="ECO:0007669"/>
    <property type="project" value="TreeGrafter"/>
</dbReference>
<dbReference type="Gene3D" id="1.10.472.10">
    <property type="entry name" value="Cyclin-like"/>
    <property type="match status" value="1"/>
</dbReference>
<dbReference type="AlphaFoldDB" id="A0A1Y1XEU4"/>
<dbReference type="STRING" id="1314790.A0A1Y1XEU4"/>